<evidence type="ECO:0000256" key="3">
    <source>
        <dbReference type="ARBA" id="ARBA00022475"/>
    </source>
</evidence>
<gene>
    <name evidence="13" type="ORF">FE240_15940</name>
</gene>
<evidence type="ECO:0000256" key="1">
    <source>
        <dbReference type="ARBA" id="ARBA00004377"/>
    </source>
</evidence>
<dbReference type="EMBL" id="CP040449">
    <property type="protein sequence ID" value="QFI56031.1"/>
    <property type="molecule type" value="Genomic_DNA"/>
</dbReference>
<dbReference type="KEGG" id="asim:FE240_15940"/>
<evidence type="ECO:0000256" key="6">
    <source>
        <dbReference type="ARBA" id="ARBA00022692"/>
    </source>
</evidence>
<evidence type="ECO:0000256" key="9">
    <source>
        <dbReference type="ARBA" id="ARBA00025772"/>
    </source>
</evidence>
<dbReference type="AlphaFoldDB" id="A0A5J6X0J7"/>
<evidence type="ECO:0000256" key="7">
    <source>
        <dbReference type="ARBA" id="ARBA00022989"/>
    </source>
</evidence>
<dbReference type="InterPro" id="IPR022346">
    <property type="entry name" value="T2SS_GspH"/>
</dbReference>
<sequence>MKRARCEQGRGFTLLELMVSIAMVAILVTVALPSYSSLRQEQLVKAATQAIYTDMMLLKSESIKRNQGLSLIIFNSGQSNWCYRIAIDGTATCTSCNTTCSTLEGRKGGDATEFPGISLSANYGESASNIRPIDFSPRRGSLTAGHVLLSANAYSMQVVTYHLGRVRSCAPAGSKVGGVPAC</sequence>
<dbReference type="Pfam" id="PF12019">
    <property type="entry name" value="GspH"/>
    <property type="match status" value="1"/>
</dbReference>
<keyword evidence="6 11" id="KW-0812">Transmembrane</keyword>
<evidence type="ECO:0000256" key="2">
    <source>
        <dbReference type="ARBA" id="ARBA00021549"/>
    </source>
</evidence>
<feature type="domain" description="General secretion pathway GspH" evidence="12">
    <location>
        <begin position="47"/>
        <end position="160"/>
    </location>
</feature>
<evidence type="ECO:0000256" key="11">
    <source>
        <dbReference type="SAM" id="Phobius"/>
    </source>
</evidence>
<keyword evidence="7 11" id="KW-1133">Transmembrane helix</keyword>
<organism evidence="13 14">
    <name type="scientific">Aeromonas simiae</name>
    <dbReference type="NCBI Taxonomy" id="218936"/>
    <lineage>
        <taxon>Bacteria</taxon>
        <taxon>Pseudomonadati</taxon>
        <taxon>Pseudomonadota</taxon>
        <taxon>Gammaproteobacteria</taxon>
        <taxon>Aeromonadales</taxon>
        <taxon>Aeromonadaceae</taxon>
        <taxon>Aeromonas</taxon>
    </lineage>
</organism>
<dbReference type="Gene3D" id="3.30.700.10">
    <property type="entry name" value="Glycoprotein, Type 4 Pilin"/>
    <property type="match status" value="1"/>
</dbReference>
<evidence type="ECO:0000259" key="12">
    <source>
        <dbReference type="Pfam" id="PF12019"/>
    </source>
</evidence>
<evidence type="ECO:0000256" key="5">
    <source>
        <dbReference type="ARBA" id="ARBA00022519"/>
    </source>
</evidence>
<name>A0A5J6X0J7_9GAMM</name>
<accession>A0A5J6X0J7</accession>
<keyword evidence="14" id="KW-1185">Reference proteome</keyword>
<keyword evidence="3" id="KW-1003">Cell membrane</keyword>
<evidence type="ECO:0000256" key="4">
    <source>
        <dbReference type="ARBA" id="ARBA00022481"/>
    </source>
</evidence>
<dbReference type="GO" id="GO:0005886">
    <property type="term" value="C:plasma membrane"/>
    <property type="evidence" value="ECO:0007669"/>
    <property type="project" value="UniProtKB-SubCell"/>
</dbReference>
<evidence type="ECO:0000313" key="13">
    <source>
        <dbReference type="EMBL" id="QFI56031.1"/>
    </source>
</evidence>
<dbReference type="GO" id="GO:0015627">
    <property type="term" value="C:type II protein secretion system complex"/>
    <property type="evidence" value="ECO:0007669"/>
    <property type="project" value="InterPro"/>
</dbReference>
<evidence type="ECO:0000313" key="14">
    <source>
        <dbReference type="Proteomes" id="UP000594034"/>
    </source>
</evidence>
<protein>
    <recommendedName>
        <fullName evidence="2">Type II secretion system protein H</fullName>
    </recommendedName>
    <alternativeName>
        <fullName evidence="10">General secretion pathway protein H</fullName>
    </alternativeName>
</protein>
<comment type="subcellular location">
    <subcellularLocation>
        <location evidence="1">Cell inner membrane</location>
        <topology evidence="1">Single-pass membrane protein</topology>
    </subcellularLocation>
</comment>
<dbReference type="Proteomes" id="UP000594034">
    <property type="component" value="Chromosome"/>
</dbReference>
<dbReference type="InterPro" id="IPR012902">
    <property type="entry name" value="N_methyl_site"/>
</dbReference>
<evidence type="ECO:0000256" key="10">
    <source>
        <dbReference type="ARBA" id="ARBA00030775"/>
    </source>
</evidence>
<keyword evidence="5" id="KW-0997">Cell inner membrane</keyword>
<comment type="similarity">
    <text evidence="9">Belongs to the GSP H family.</text>
</comment>
<keyword evidence="4" id="KW-0488">Methylation</keyword>
<dbReference type="RefSeq" id="WP_193002321.1">
    <property type="nucleotide sequence ID" value="NZ_CP040449.1"/>
</dbReference>
<evidence type="ECO:0000256" key="8">
    <source>
        <dbReference type="ARBA" id="ARBA00023136"/>
    </source>
</evidence>
<dbReference type="GO" id="GO:0015628">
    <property type="term" value="P:protein secretion by the type II secretion system"/>
    <property type="evidence" value="ECO:0007669"/>
    <property type="project" value="InterPro"/>
</dbReference>
<reference evidence="13 14" key="1">
    <citation type="submission" date="2019-05" db="EMBL/GenBank/DDBJ databases">
        <title>OXA-830, a novel chromosomally encoded expanded-spectrum class D beta-lactamase in Aeromonas simiae.</title>
        <authorList>
            <person name="Zhou W."/>
            <person name="Chen Q."/>
        </authorList>
    </citation>
    <scope>NUCLEOTIDE SEQUENCE [LARGE SCALE GENOMIC DNA]</scope>
    <source>
        <strain evidence="13 14">A6</strain>
    </source>
</reference>
<proteinExistence type="inferred from homology"/>
<dbReference type="PROSITE" id="PS00409">
    <property type="entry name" value="PROKAR_NTER_METHYL"/>
    <property type="match status" value="1"/>
</dbReference>
<dbReference type="SUPFAM" id="SSF54523">
    <property type="entry name" value="Pili subunits"/>
    <property type="match status" value="1"/>
</dbReference>
<dbReference type="InterPro" id="IPR045584">
    <property type="entry name" value="Pilin-like"/>
</dbReference>
<dbReference type="NCBIfam" id="TIGR02532">
    <property type="entry name" value="IV_pilin_GFxxxE"/>
    <property type="match status" value="1"/>
</dbReference>
<dbReference type="Pfam" id="PF07963">
    <property type="entry name" value="N_methyl"/>
    <property type="match status" value="1"/>
</dbReference>
<keyword evidence="8 11" id="KW-0472">Membrane</keyword>
<feature type="transmembrane region" description="Helical" evidence="11">
    <location>
        <begin position="12"/>
        <end position="35"/>
    </location>
</feature>